<feature type="chain" id="PRO_5047343951" evidence="1">
    <location>
        <begin position="31"/>
        <end position="147"/>
    </location>
</feature>
<sequence length="147" mass="15571">MRESVARHLRVARPVALAVAMTTAATAAFAAPTPETARLQDTARRADDAPARLVRTSNQTPWIYINHYITNYALDITVGAYDPDGSVVYLVVDFGDGTTASIAGNQITTQHVYAASGTYTITVTALDNSGGYSVGTRSVWISGSDST</sequence>
<evidence type="ECO:0000256" key="1">
    <source>
        <dbReference type="SAM" id="SignalP"/>
    </source>
</evidence>
<feature type="signal peptide" evidence="1">
    <location>
        <begin position="1"/>
        <end position="30"/>
    </location>
</feature>
<reference evidence="4" key="1">
    <citation type="journal article" date="2019" name="Int. J. Syst. Evol. Microbiol.">
        <title>The Global Catalogue of Microorganisms (GCM) 10K type strain sequencing project: providing services to taxonomists for standard genome sequencing and annotation.</title>
        <authorList>
            <consortium name="The Broad Institute Genomics Platform"/>
            <consortium name="The Broad Institute Genome Sequencing Center for Infectious Disease"/>
            <person name="Wu L."/>
            <person name="Ma J."/>
        </authorList>
    </citation>
    <scope>NUCLEOTIDE SEQUENCE [LARGE SCALE GENOMIC DNA]</scope>
    <source>
        <strain evidence="4">CCUG 55585</strain>
    </source>
</reference>
<dbReference type="CDD" id="cd00146">
    <property type="entry name" value="PKD"/>
    <property type="match status" value="1"/>
</dbReference>
<comment type="caution">
    <text evidence="3">The sequence shown here is derived from an EMBL/GenBank/DDBJ whole genome shotgun (WGS) entry which is preliminary data.</text>
</comment>
<organism evidence="3 4">
    <name type="scientific">Lysobacter brunescens</name>
    <dbReference type="NCBI Taxonomy" id="262323"/>
    <lineage>
        <taxon>Bacteria</taxon>
        <taxon>Pseudomonadati</taxon>
        <taxon>Pseudomonadota</taxon>
        <taxon>Gammaproteobacteria</taxon>
        <taxon>Lysobacterales</taxon>
        <taxon>Lysobacteraceae</taxon>
        <taxon>Lysobacter</taxon>
    </lineage>
</organism>
<dbReference type="Proteomes" id="UP001597110">
    <property type="component" value="Unassembled WGS sequence"/>
</dbReference>
<feature type="domain" description="PKD" evidence="2">
    <location>
        <begin position="93"/>
        <end position="147"/>
    </location>
</feature>
<name>A0ABW2YA39_9GAMM</name>
<proteinExistence type="predicted"/>
<dbReference type="Gene3D" id="2.60.40.10">
    <property type="entry name" value="Immunoglobulins"/>
    <property type="match status" value="1"/>
</dbReference>
<dbReference type="RefSeq" id="WP_386822133.1">
    <property type="nucleotide sequence ID" value="NZ_JBHTIF010000001.1"/>
</dbReference>
<keyword evidence="4" id="KW-1185">Reference proteome</keyword>
<dbReference type="Pfam" id="PF18911">
    <property type="entry name" value="PKD_4"/>
    <property type="match status" value="1"/>
</dbReference>
<gene>
    <name evidence="3" type="ORF">ACFQ0E_02570</name>
</gene>
<keyword evidence="1" id="KW-0732">Signal</keyword>
<dbReference type="PROSITE" id="PS50093">
    <property type="entry name" value="PKD"/>
    <property type="match status" value="1"/>
</dbReference>
<evidence type="ECO:0000259" key="2">
    <source>
        <dbReference type="PROSITE" id="PS50093"/>
    </source>
</evidence>
<evidence type="ECO:0000313" key="3">
    <source>
        <dbReference type="EMBL" id="MFD0724476.1"/>
    </source>
</evidence>
<dbReference type="InterPro" id="IPR000601">
    <property type="entry name" value="PKD_dom"/>
</dbReference>
<dbReference type="SUPFAM" id="SSF49299">
    <property type="entry name" value="PKD domain"/>
    <property type="match status" value="1"/>
</dbReference>
<evidence type="ECO:0000313" key="4">
    <source>
        <dbReference type="Proteomes" id="UP001597110"/>
    </source>
</evidence>
<dbReference type="InterPro" id="IPR035986">
    <property type="entry name" value="PKD_dom_sf"/>
</dbReference>
<protein>
    <submittedName>
        <fullName evidence="3">PKD domain-containing protein</fullName>
    </submittedName>
</protein>
<dbReference type="InterPro" id="IPR013783">
    <property type="entry name" value="Ig-like_fold"/>
</dbReference>
<accession>A0ABW2YA39</accession>
<dbReference type="EMBL" id="JBHTIF010000001">
    <property type="protein sequence ID" value="MFD0724476.1"/>
    <property type="molecule type" value="Genomic_DNA"/>
</dbReference>